<organism evidence="2 3">
    <name type="scientific">Paramecium tetraurelia</name>
    <dbReference type="NCBI Taxonomy" id="5888"/>
    <lineage>
        <taxon>Eukaryota</taxon>
        <taxon>Sar</taxon>
        <taxon>Alveolata</taxon>
        <taxon>Ciliophora</taxon>
        <taxon>Intramacronucleata</taxon>
        <taxon>Oligohymenophorea</taxon>
        <taxon>Peniculida</taxon>
        <taxon>Parameciidae</taxon>
        <taxon>Paramecium</taxon>
    </lineage>
</organism>
<feature type="transmembrane region" description="Helical" evidence="1">
    <location>
        <begin position="115"/>
        <end position="134"/>
    </location>
</feature>
<gene>
    <name evidence="2" type="ORF">GSPATT00024924001</name>
</gene>
<keyword evidence="3" id="KW-1185">Reference proteome</keyword>
<reference evidence="2 3" key="1">
    <citation type="journal article" date="2006" name="Nature">
        <title>Global trends of whole-genome duplications revealed by the ciliate Paramecium tetraurelia.</title>
        <authorList>
            <consortium name="Genoscope"/>
            <person name="Aury J.-M."/>
            <person name="Jaillon O."/>
            <person name="Duret L."/>
            <person name="Noel B."/>
            <person name="Jubin C."/>
            <person name="Porcel B.M."/>
            <person name="Segurens B."/>
            <person name="Daubin V."/>
            <person name="Anthouard V."/>
            <person name="Aiach N."/>
            <person name="Arnaiz O."/>
            <person name="Billaut A."/>
            <person name="Beisson J."/>
            <person name="Blanc I."/>
            <person name="Bouhouche K."/>
            <person name="Camara F."/>
            <person name="Duharcourt S."/>
            <person name="Guigo R."/>
            <person name="Gogendeau D."/>
            <person name="Katinka M."/>
            <person name="Keller A.-M."/>
            <person name="Kissmehl R."/>
            <person name="Klotz C."/>
            <person name="Koll F."/>
            <person name="Le Moue A."/>
            <person name="Lepere C."/>
            <person name="Malinsky S."/>
            <person name="Nowacki M."/>
            <person name="Nowak J.K."/>
            <person name="Plattner H."/>
            <person name="Poulain J."/>
            <person name="Ruiz F."/>
            <person name="Serrano V."/>
            <person name="Zagulski M."/>
            <person name="Dessen P."/>
            <person name="Betermier M."/>
            <person name="Weissenbach J."/>
            <person name="Scarpelli C."/>
            <person name="Schachter V."/>
            <person name="Sperling L."/>
            <person name="Meyer E."/>
            <person name="Cohen J."/>
            <person name="Wincker P."/>
        </authorList>
    </citation>
    <scope>NUCLEOTIDE SEQUENCE [LARGE SCALE GENOMIC DNA]</scope>
    <source>
        <strain evidence="2 3">Stock d4-2</strain>
    </source>
</reference>
<dbReference type="AlphaFoldDB" id="A0EA75"/>
<evidence type="ECO:0000256" key="1">
    <source>
        <dbReference type="SAM" id="Phobius"/>
    </source>
</evidence>
<keyword evidence="1" id="KW-0812">Transmembrane</keyword>
<accession>A0EA75</accession>
<dbReference type="KEGG" id="ptm:GSPATT00024924001"/>
<dbReference type="EMBL" id="CT868667">
    <property type="protein sequence ID" value="CAK92192.1"/>
    <property type="molecule type" value="Genomic_DNA"/>
</dbReference>
<sequence length="167" mass="19520">MISITSILTDVSYKIFVYFKSSIFNPVLKATLRHENIVNVQDNTLLSKEEKLRLSSPNKMSNEHKALLLKTALLTRIFIGIAFLAGNLEILWNLLNMLQQLSQLKFHNLQFPVNLFVYFEIFTISSLAPIIDGLQTDVSFEDLFDFKFPIIQAKWKFEYYEINCHFF</sequence>
<dbReference type="HOGENOM" id="CLU_1597652_0_0_1"/>
<dbReference type="PANTHER" id="PTHR38934">
    <property type="entry name" value="HYPHALLY REGULATED CELL WALL PROTEIN 1"/>
    <property type="match status" value="1"/>
</dbReference>
<evidence type="ECO:0000313" key="3">
    <source>
        <dbReference type="Proteomes" id="UP000000600"/>
    </source>
</evidence>
<proteinExistence type="predicted"/>
<keyword evidence="1" id="KW-0472">Membrane</keyword>
<evidence type="ECO:0000313" key="2">
    <source>
        <dbReference type="EMBL" id="CAK92192.1"/>
    </source>
</evidence>
<keyword evidence="1" id="KW-1133">Transmembrane helix</keyword>
<dbReference type="PANTHER" id="PTHR38934:SF6">
    <property type="entry name" value="CHROMOSOME UNDETERMINED SCAFFOLD_176, WHOLE GENOME SHOTGUN SEQUENCE"/>
    <property type="match status" value="1"/>
</dbReference>
<dbReference type="GeneID" id="5045399"/>
<protein>
    <submittedName>
        <fullName evidence="2">Uncharacterized protein</fullName>
    </submittedName>
</protein>
<dbReference type="Proteomes" id="UP000000600">
    <property type="component" value="Unassembled WGS sequence"/>
</dbReference>
<dbReference type="InParanoid" id="A0EA75"/>
<dbReference type="RefSeq" id="XP_001459589.1">
    <property type="nucleotide sequence ID" value="XM_001459552.1"/>
</dbReference>
<name>A0EA75_PARTE</name>
<feature type="transmembrane region" description="Helical" evidence="1">
    <location>
        <begin position="73"/>
        <end position="95"/>
    </location>
</feature>